<accession>A0A183B598</accession>
<feature type="compositionally biased region" description="Polar residues" evidence="1">
    <location>
        <begin position="430"/>
        <end position="439"/>
    </location>
</feature>
<protein>
    <submittedName>
        <fullName evidence="4">DUF5726 domain-containing protein</fullName>
    </submittedName>
</protein>
<feature type="region of interest" description="Disordered" evidence="1">
    <location>
        <begin position="296"/>
        <end position="451"/>
    </location>
</feature>
<name>A0A183B598_9TREM</name>
<dbReference type="EMBL" id="UZAN01057433">
    <property type="protein sequence ID" value="VDP91655.1"/>
    <property type="molecule type" value="Genomic_DNA"/>
</dbReference>
<feature type="compositionally biased region" description="Basic and acidic residues" evidence="1">
    <location>
        <begin position="353"/>
        <end position="363"/>
    </location>
</feature>
<gene>
    <name evidence="2" type="ORF">ECPE_LOCUS14383</name>
</gene>
<sequence>MGSNIDILTKYKNLKSPAIPTCLKVCGEELLNRVKAGQFRVLPSCWSSLLISATELRQNNLTDLQNFLDEFGSDNKFISGLTENYRNLSECIGLPTQKIFAAFWEFLTRCQQSLNVQISYPSYGWVILGPPYLNPFDSFDEAQFAKEVNALLETILEQGLVKRDILCYVMRVFAELVQSATEYCRDKPALACIIRYQIANQFGPILFTVTCERCKAPLSDKNRSCEYCITVAGLLQKPFAADLVDRLLRHFSTEFWDKALTVTQRTGSFVPSDPEKTHADITGLFYKKKATVKAKSVPPFPTPNLQKNRGLSAPAANIPVPTGTPPQTANKETTTQRTSYAANAPAPPVAEQSSKDQRPEERQSTPTVNTFTTSTETSSVENPWGLSTLKRPAIKKQKNKASRRSTTGSKGTQGRRRTTTTAGNHKQRSTIKSVSSRRATNSRKRTGSKGR</sequence>
<evidence type="ECO:0000313" key="2">
    <source>
        <dbReference type="EMBL" id="VDP91655.1"/>
    </source>
</evidence>
<dbReference type="OrthoDB" id="6273853at2759"/>
<dbReference type="Proteomes" id="UP000272942">
    <property type="component" value="Unassembled WGS sequence"/>
</dbReference>
<proteinExistence type="predicted"/>
<feature type="compositionally biased region" description="Basic residues" evidence="1">
    <location>
        <begin position="440"/>
        <end position="451"/>
    </location>
</feature>
<feature type="compositionally biased region" description="Polar residues" evidence="1">
    <location>
        <begin position="325"/>
        <end position="341"/>
    </location>
</feature>
<feature type="compositionally biased region" description="Low complexity" evidence="1">
    <location>
        <begin position="364"/>
        <end position="383"/>
    </location>
</feature>
<evidence type="ECO:0000313" key="3">
    <source>
        <dbReference type="Proteomes" id="UP000272942"/>
    </source>
</evidence>
<evidence type="ECO:0000256" key="1">
    <source>
        <dbReference type="SAM" id="MobiDB-lite"/>
    </source>
</evidence>
<evidence type="ECO:0000313" key="4">
    <source>
        <dbReference type="WBParaSite" id="ECPE_0001442301-mRNA-1"/>
    </source>
</evidence>
<reference evidence="4" key="1">
    <citation type="submission" date="2016-06" db="UniProtKB">
        <authorList>
            <consortium name="WormBaseParasite"/>
        </authorList>
    </citation>
    <scope>IDENTIFICATION</scope>
</reference>
<feature type="compositionally biased region" description="Basic residues" evidence="1">
    <location>
        <begin position="392"/>
        <end position="403"/>
    </location>
</feature>
<keyword evidence="3" id="KW-1185">Reference proteome</keyword>
<organism evidence="4">
    <name type="scientific">Echinostoma caproni</name>
    <dbReference type="NCBI Taxonomy" id="27848"/>
    <lineage>
        <taxon>Eukaryota</taxon>
        <taxon>Metazoa</taxon>
        <taxon>Spiralia</taxon>
        <taxon>Lophotrochozoa</taxon>
        <taxon>Platyhelminthes</taxon>
        <taxon>Trematoda</taxon>
        <taxon>Digenea</taxon>
        <taxon>Plagiorchiida</taxon>
        <taxon>Echinostomata</taxon>
        <taxon>Echinostomatoidea</taxon>
        <taxon>Echinostomatidae</taxon>
        <taxon>Echinostoma</taxon>
    </lineage>
</organism>
<reference evidence="2 3" key="2">
    <citation type="submission" date="2018-11" db="EMBL/GenBank/DDBJ databases">
        <authorList>
            <consortium name="Pathogen Informatics"/>
        </authorList>
    </citation>
    <scope>NUCLEOTIDE SEQUENCE [LARGE SCALE GENOMIC DNA]</scope>
    <source>
        <strain evidence="2 3">Egypt</strain>
    </source>
</reference>
<dbReference type="WBParaSite" id="ECPE_0001442301-mRNA-1">
    <property type="protein sequence ID" value="ECPE_0001442301-mRNA-1"/>
    <property type="gene ID" value="ECPE_0001442301"/>
</dbReference>
<dbReference type="AlphaFoldDB" id="A0A183B598"/>